<gene>
    <name evidence="3" type="ORF">U14_03406</name>
</gene>
<dbReference type="Pfam" id="PF01368">
    <property type="entry name" value="DHH"/>
    <property type="match status" value="1"/>
</dbReference>
<dbReference type="Gene3D" id="3.10.310.30">
    <property type="match status" value="1"/>
</dbReference>
<dbReference type="PANTHER" id="PTHR47618:SF1">
    <property type="entry name" value="BIFUNCTIONAL OLIGORIBONUCLEASE AND PAP PHOSPHATASE NRNA"/>
    <property type="match status" value="1"/>
</dbReference>
<dbReference type="Gene3D" id="3.90.1640.10">
    <property type="entry name" value="inorganic pyrophosphatase (n-terminal core)"/>
    <property type="match status" value="1"/>
</dbReference>
<dbReference type="SUPFAM" id="SSF64182">
    <property type="entry name" value="DHH phosphoesterases"/>
    <property type="match status" value="1"/>
</dbReference>
<dbReference type="InterPro" id="IPR038763">
    <property type="entry name" value="DHH_sf"/>
</dbReference>
<dbReference type="Pfam" id="PF02272">
    <property type="entry name" value="DHHA1"/>
    <property type="match status" value="1"/>
</dbReference>
<dbReference type="Proteomes" id="UP000030700">
    <property type="component" value="Unassembled WGS sequence"/>
</dbReference>
<dbReference type="EMBL" id="DF820458">
    <property type="protein sequence ID" value="GAK52155.1"/>
    <property type="molecule type" value="Genomic_DNA"/>
</dbReference>
<organism evidence="3">
    <name type="scientific">Candidatus Moduliflexus flocculans</name>
    <dbReference type="NCBI Taxonomy" id="1499966"/>
    <lineage>
        <taxon>Bacteria</taxon>
        <taxon>Candidatus Moduliflexota</taxon>
        <taxon>Candidatus Moduliflexia</taxon>
        <taxon>Candidatus Moduliflexales</taxon>
        <taxon>Candidatus Moduliflexaceae</taxon>
    </lineage>
</organism>
<feature type="domain" description="DHHA1" evidence="2">
    <location>
        <begin position="249"/>
        <end position="337"/>
    </location>
</feature>
<keyword evidence="4" id="KW-1185">Reference proteome</keyword>
<dbReference type="HOGENOM" id="CLU_039720_0_0_0"/>
<dbReference type="GO" id="GO:0003676">
    <property type="term" value="F:nucleic acid binding"/>
    <property type="evidence" value="ECO:0007669"/>
    <property type="project" value="InterPro"/>
</dbReference>
<dbReference type="PANTHER" id="PTHR47618">
    <property type="entry name" value="BIFUNCTIONAL OLIGORIBONUCLEASE AND PAP PHOSPHATASE NRNA"/>
    <property type="match status" value="1"/>
</dbReference>
<proteinExistence type="predicted"/>
<dbReference type="InterPro" id="IPR003156">
    <property type="entry name" value="DHHA1_dom"/>
</dbReference>
<protein>
    <submittedName>
        <fullName evidence="3">Dhh family domain protein, putative</fullName>
    </submittedName>
</protein>
<evidence type="ECO:0000313" key="3">
    <source>
        <dbReference type="EMBL" id="GAK52155.1"/>
    </source>
</evidence>
<dbReference type="AlphaFoldDB" id="A0A081BP39"/>
<accession>A0A081BP39</accession>
<evidence type="ECO:0000313" key="4">
    <source>
        <dbReference type="Proteomes" id="UP000030700"/>
    </source>
</evidence>
<reference evidence="3" key="1">
    <citation type="journal article" date="2015" name="PeerJ">
        <title>First genomic representation of candidate bacterial phylum KSB3 points to enhanced environmental sensing as a trigger of wastewater bulking.</title>
        <authorList>
            <person name="Sekiguchi Y."/>
            <person name="Ohashi A."/>
            <person name="Parks D.H."/>
            <person name="Yamauchi T."/>
            <person name="Tyson G.W."/>
            <person name="Hugenholtz P."/>
        </authorList>
    </citation>
    <scope>NUCLEOTIDE SEQUENCE [LARGE SCALE GENOMIC DNA]</scope>
</reference>
<feature type="domain" description="DDH" evidence="1">
    <location>
        <begin position="22"/>
        <end position="173"/>
    </location>
</feature>
<dbReference type="InterPro" id="IPR001667">
    <property type="entry name" value="DDH_dom"/>
</dbReference>
<evidence type="ECO:0000259" key="2">
    <source>
        <dbReference type="Pfam" id="PF02272"/>
    </source>
</evidence>
<sequence length="343" mass="37543">MNIIIQDYLQRIYHITANAQTILITGQGNPDGDSLGAELVLHDLIMQQRRQITPGALPEIVICNDEPTPPGYGFFPGLDRIAAVEAISNRRFDAGFVVDAGTDRVGRVFPVLQACRDVINIDHHRTRAAGIETLAWIEPNICSVCEMLFAFFESAPWALELTPDIAACLYAGIIYDTGVFRYPNTTPRTLEIAARLLATGIDFATIVEKLFLEKSLVGLRLQASVLKSLKTDRKGEVLWGKITQAMLQESGATFDDEEGMISTFTFARGTKAAVLFKEFGAQEIKVSFRAWGAVDVGQIAKRLSPQGGGHARAAGVTLLMPLEEAERLVIAELERALENPITA</sequence>
<dbReference type="InterPro" id="IPR051319">
    <property type="entry name" value="Oligoribo/pAp-PDE_c-di-AMP_PDE"/>
</dbReference>
<dbReference type="STRING" id="1499966.U14_03406"/>
<name>A0A081BP39_9BACT</name>
<evidence type="ECO:0000259" key="1">
    <source>
        <dbReference type="Pfam" id="PF01368"/>
    </source>
</evidence>